<evidence type="ECO:0000313" key="2">
    <source>
        <dbReference type="EMBL" id="CAE8638053.1"/>
    </source>
</evidence>
<accession>A0A813HJY8</accession>
<keyword evidence="1" id="KW-0732">Signal</keyword>
<organism evidence="2 3">
    <name type="scientific">Polarella glacialis</name>
    <name type="common">Dinoflagellate</name>
    <dbReference type="NCBI Taxonomy" id="89957"/>
    <lineage>
        <taxon>Eukaryota</taxon>
        <taxon>Sar</taxon>
        <taxon>Alveolata</taxon>
        <taxon>Dinophyceae</taxon>
        <taxon>Suessiales</taxon>
        <taxon>Suessiaceae</taxon>
        <taxon>Polarella</taxon>
    </lineage>
</organism>
<dbReference type="Proteomes" id="UP000654075">
    <property type="component" value="Unassembled WGS sequence"/>
</dbReference>
<proteinExistence type="predicted"/>
<sequence length="214" mass="23927">MRALFMPWVLCYCCGQHLEKMCESEAQGLSGCRKNNNTSSNYSNDDPSLSSLLQVRTQPADRCSRVRRTNATSSPISFHNFSPGYEGLYVHPGAKFALCLIEKNACSHWSALMAKLEWGNMNFNGPYYGIASKSFSEEKADAVFHDPTTIRAVFSQLSRQMCMSSLWRLPLLHATDRKAGPDDPIQLCCRLDQRNGPRCNQQFGRTLSTSVGAL</sequence>
<reference evidence="2" key="1">
    <citation type="submission" date="2021-02" db="EMBL/GenBank/DDBJ databases">
        <authorList>
            <person name="Dougan E. K."/>
            <person name="Rhodes N."/>
            <person name="Thang M."/>
            <person name="Chan C."/>
        </authorList>
    </citation>
    <scope>NUCLEOTIDE SEQUENCE</scope>
</reference>
<feature type="signal peptide" evidence="1">
    <location>
        <begin position="1"/>
        <end position="15"/>
    </location>
</feature>
<dbReference type="AlphaFoldDB" id="A0A813HJY8"/>
<gene>
    <name evidence="2" type="ORF">PGLA1383_LOCUS53338</name>
</gene>
<name>A0A813HJY8_POLGL</name>
<keyword evidence="3" id="KW-1185">Reference proteome</keyword>
<comment type="caution">
    <text evidence="2">The sequence shown here is derived from an EMBL/GenBank/DDBJ whole genome shotgun (WGS) entry which is preliminary data.</text>
</comment>
<protein>
    <submittedName>
        <fullName evidence="2">Uncharacterized protein</fullName>
    </submittedName>
</protein>
<evidence type="ECO:0000256" key="1">
    <source>
        <dbReference type="SAM" id="SignalP"/>
    </source>
</evidence>
<evidence type="ECO:0000313" key="3">
    <source>
        <dbReference type="Proteomes" id="UP000654075"/>
    </source>
</evidence>
<dbReference type="EMBL" id="CAJNNV010031853">
    <property type="protein sequence ID" value="CAE8638053.1"/>
    <property type="molecule type" value="Genomic_DNA"/>
</dbReference>
<feature type="chain" id="PRO_5032459309" evidence="1">
    <location>
        <begin position="16"/>
        <end position="214"/>
    </location>
</feature>